<dbReference type="Pfam" id="PF02536">
    <property type="entry name" value="mTERF"/>
    <property type="match status" value="1"/>
</dbReference>
<accession>A0AAW1RVX0</accession>
<evidence type="ECO:0000256" key="3">
    <source>
        <dbReference type="ARBA" id="ARBA00022946"/>
    </source>
</evidence>
<dbReference type="Proteomes" id="UP001438707">
    <property type="component" value="Unassembled WGS sequence"/>
</dbReference>
<comment type="caution">
    <text evidence="4">The sequence shown here is derived from an EMBL/GenBank/DDBJ whole genome shotgun (WGS) entry which is preliminary data.</text>
</comment>
<keyword evidence="5" id="KW-1185">Reference proteome</keyword>
<dbReference type="GO" id="GO:0003676">
    <property type="term" value="F:nucleic acid binding"/>
    <property type="evidence" value="ECO:0007669"/>
    <property type="project" value="InterPro"/>
</dbReference>
<keyword evidence="2" id="KW-0804">Transcription</keyword>
<dbReference type="AlphaFoldDB" id="A0AAW1RVX0"/>
<dbReference type="EMBL" id="JALJOS010000006">
    <property type="protein sequence ID" value="KAK9837889.1"/>
    <property type="molecule type" value="Genomic_DNA"/>
</dbReference>
<evidence type="ECO:0000256" key="2">
    <source>
        <dbReference type="ARBA" id="ARBA00022472"/>
    </source>
</evidence>
<reference evidence="4 5" key="1">
    <citation type="journal article" date="2024" name="Nat. Commun.">
        <title>Phylogenomics reveals the evolutionary origins of lichenization in chlorophyte algae.</title>
        <authorList>
            <person name="Puginier C."/>
            <person name="Libourel C."/>
            <person name="Otte J."/>
            <person name="Skaloud P."/>
            <person name="Haon M."/>
            <person name="Grisel S."/>
            <person name="Petersen M."/>
            <person name="Berrin J.G."/>
            <person name="Delaux P.M."/>
            <person name="Dal Grande F."/>
            <person name="Keller J."/>
        </authorList>
    </citation>
    <scope>NUCLEOTIDE SEQUENCE [LARGE SCALE GENOMIC DNA]</scope>
    <source>
        <strain evidence="4 5">SAG 2145</strain>
    </source>
</reference>
<dbReference type="InterPro" id="IPR003690">
    <property type="entry name" value="MTERF"/>
</dbReference>
<dbReference type="GO" id="GO:0006353">
    <property type="term" value="P:DNA-templated transcription termination"/>
    <property type="evidence" value="ECO:0007669"/>
    <property type="project" value="UniProtKB-KW"/>
</dbReference>
<sequence length="317" mass="34891">MLFTYRCAGRTGLCKGSAPQATANGRPNVTVRPPNRLRAVAQGSQAGPRSPLAARSCAASEAYCPVDLSPTVKPLSYKDTRASVQQTLGVDPEVADELTLVLDSDECAVPQKQGLANWLTELANCWTETGFPIFRVVPVLQKQPGLRFVQVETIQTTLTWLCGFFESSESVLDEVEKHPQWLTIDSADLNAFHTSFKQLGFDDKTVREIARVVPPKLAFLSPGAPQKLNFMKELLGRTPASVLKEFPRFCTYPFSKVIQPRVLFVLQLQHPACYGFPDLKSICTSSDAKFCSNVALAAQHQYQQFMDYLSPSGTATP</sequence>
<evidence type="ECO:0000313" key="4">
    <source>
        <dbReference type="EMBL" id="KAK9837889.1"/>
    </source>
</evidence>
<keyword evidence="3" id="KW-0809">Transit peptide</keyword>
<evidence type="ECO:0000313" key="5">
    <source>
        <dbReference type="Proteomes" id="UP001438707"/>
    </source>
</evidence>
<organism evidence="4 5">
    <name type="scientific">Apatococcus lobatus</name>
    <dbReference type="NCBI Taxonomy" id="904363"/>
    <lineage>
        <taxon>Eukaryota</taxon>
        <taxon>Viridiplantae</taxon>
        <taxon>Chlorophyta</taxon>
        <taxon>core chlorophytes</taxon>
        <taxon>Trebouxiophyceae</taxon>
        <taxon>Chlorellales</taxon>
        <taxon>Chlorellaceae</taxon>
        <taxon>Apatococcus</taxon>
    </lineage>
</organism>
<protein>
    <submittedName>
        <fullName evidence="4">Uncharacterized protein</fullName>
    </submittedName>
</protein>
<dbReference type="InterPro" id="IPR038538">
    <property type="entry name" value="MTERF_sf"/>
</dbReference>
<keyword evidence="2" id="KW-0805">Transcription regulation</keyword>
<comment type="similarity">
    <text evidence="1">Belongs to the mTERF family.</text>
</comment>
<gene>
    <name evidence="4" type="ORF">WJX74_007294</name>
</gene>
<proteinExistence type="inferred from homology"/>
<keyword evidence="2" id="KW-0806">Transcription termination</keyword>
<evidence type="ECO:0000256" key="1">
    <source>
        <dbReference type="ARBA" id="ARBA00007692"/>
    </source>
</evidence>
<dbReference type="Gene3D" id="1.25.70.10">
    <property type="entry name" value="Transcription termination factor 3, mitochondrial"/>
    <property type="match status" value="1"/>
</dbReference>
<name>A0AAW1RVX0_9CHLO</name>